<feature type="compositionally biased region" description="Basic and acidic residues" evidence="1">
    <location>
        <begin position="354"/>
        <end position="368"/>
    </location>
</feature>
<dbReference type="Proteomes" id="UP001162164">
    <property type="component" value="Unassembled WGS sequence"/>
</dbReference>
<feature type="transmembrane region" description="Helical" evidence="2">
    <location>
        <begin position="778"/>
        <end position="806"/>
    </location>
</feature>
<name>A0ABQ9JKX2_9CUCU</name>
<dbReference type="EMBL" id="JAPWTJ010000395">
    <property type="protein sequence ID" value="KAJ8978859.1"/>
    <property type="molecule type" value="Genomic_DNA"/>
</dbReference>
<feature type="region of interest" description="Disordered" evidence="1">
    <location>
        <begin position="276"/>
        <end position="404"/>
    </location>
</feature>
<accession>A0ABQ9JKX2</accession>
<proteinExistence type="predicted"/>
<feature type="region of interest" description="Disordered" evidence="1">
    <location>
        <begin position="53"/>
        <end position="85"/>
    </location>
</feature>
<reference evidence="3" key="1">
    <citation type="journal article" date="2023" name="Insect Mol. Biol.">
        <title>Genome sequencing provides insights into the evolution of gene families encoding plant cell wall-degrading enzymes in longhorned beetles.</title>
        <authorList>
            <person name="Shin N.R."/>
            <person name="Okamura Y."/>
            <person name="Kirsch R."/>
            <person name="Pauchet Y."/>
        </authorList>
    </citation>
    <scope>NUCLEOTIDE SEQUENCE</scope>
    <source>
        <strain evidence="3">MMC_N1</strain>
    </source>
</reference>
<feature type="compositionally biased region" description="Polar residues" evidence="1">
    <location>
        <begin position="58"/>
        <end position="67"/>
    </location>
</feature>
<feature type="compositionally biased region" description="Polar residues" evidence="1">
    <location>
        <begin position="75"/>
        <end position="85"/>
    </location>
</feature>
<feature type="compositionally biased region" description="Polar residues" evidence="1">
    <location>
        <begin position="369"/>
        <end position="385"/>
    </location>
</feature>
<keyword evidence="2" id="KW-0812">Transmembrane</keyword>
<feature type="compositionally biased region" description="Polar residues" evidence="1">
    <location>
        <begin position="289"/>
        <end position="349"/>
    </location>
</feature>
<sequence length="882" mass="99926">MTEEFKEVDDIRKPSKKVRFEEFLNDSIIHTNNYDIVSDDEHIMSPLDITSTEDEISNYGTPAQSPKSSRKHKQMANQQSNTSFAEQVNKIIKRVEDIYSQLDDMQNTSSEENVQKPKQKEEVKVFKEDDKKFKENVIKSDAYLTPFMQAVKEKRRAPEKNIQQSPSYYNVINFLDSLKDIQNETPIEVHTARLCYHVNVYHQPMVFDQAKMEHTTELLPAIESSKPEILRITSNGGCQKKTEGATKIQTKKVSKEDKSSQATVCAYHRKKLLRISSQQFPPSEKDTEQQTSRPPSQNESKMEQSTSFDNNILHQNCNNFVTPDSTDTAKNLPTEINNLDIPTTISPNLPSVEENIHENKGDENKIEKQISSVSSEQPILSNEQLLSKEDNETKNSSSEQSDNAVQVYCHVLEDGKSKTEEIVKPSTTSGNESTLKEDKNVGSCENRSYLPLSKKDRSNQAIFLTHKDICTDESINVNIDVCTEKGINTDQMESSQSTEVEYSNENSAISLFADSGRLGPKVVKECIDLRDGNYGPESVLHVKNSLQKLNQPKIVIFREVSKVANLLKPLQDLNSTRLLKKRPNGTELKLVKRPIINLIQTHGIKEIKTWGENVVLLKSFYAIVYILMFTALSLEYRCICIDIQVNEGERLGINAEITVCVQQNERSPGLWVLKFDRRHSFACLCSLCQCCFRHELIRVYSGSFEKSLPPNSDVHVFRKPSPNMDACALCAVPKASLTYTSPNLRRDSLNSFTLAGSALTFCFELGSTPLPGIKSIKFVFIIWITCGILKFQIIKFGLVVYIVYLISTLLSPRSRASIESLLRAILELFLDKISRQLITGLTRTPLKIVNDMCRSNETDPDQNSVQSIRMEANKKLLATFVH</sequence>
<evidence type="ECO:0000256" key="1">
    <source>
        <dbReference type="SAM" id="MobiDB-lite"/>
    </source>
</evidence>
<organism evidence="3 4">
    <name type="scientific">Molorchus minor</name>
    <dbReference type="NCBI Taxonomy" id="1323400"/>
    <lineage>
        <taxon>Eukaryota</taxon>
        <taxon>Metazoa</taxon>
        <taxon>Ecdysozoa</taxon>
        <taxon>Arthropoda</taxon>
        <taxon>Hexapoda</taxon>
        <taxon>Insecta</taxon>
        <taxon>Pterygota</taxon>
        <taxon>Neoptera</taxon>
        <taxon>Endopterygota</taxon>
        <taxon>Coleoptera</taxon>
        <taxon>Polyphaga</taxon>
        <taxon>Cucujiformia</taxon>
        <taxon>Chrysomeloidea</taxon>
        <taxon>Cerambycidae</taxon>
        <taxon>Lamiinae</taxon>
        <taxon>Monochamini</taxon>
        <taxon>Molorchus</taxon>
    </lineage>
</organism>
<keyword evidence="2" id="KW-0472">Membrane</keyword>
<evidence type="ECO:0000313" key="4">
    <source>
        <dbReference type="Proteomes" id="UP001162164"/>
    </source>
</evidence>
<protein>
    <submittedName>
        <fullName evidence="3">Uncharacterized protein</fullName>
    </submittedName>
</protein>
<gene>
    <name evidence="3" type="ORF">NQ317_009003</name>
</gene>
<evidence type="ECO:0000256" key="2">
    <source>
        <dbReference type="SAM" id="Phobius"/>
    </source>
</evidence>
<comment type="caution">
    <text evidence="3">The sequence shown here is derived from an EMBL/GenBank/DDBJ whole genome shotgun (WGS) entry which is preliminary data.</text>
</comment>
<feature type="compositionally biased region" description="Polar residues" evidence="1">
    <location>
        <begin position="394"/>
        <end position="404"/>
    </location>
</feature>
<keyword evidence="2" id="KW-1133">Transmembrane helix</keyword>
<feature type="region of interest" description="Disordered" evidence="1">
    <location>
        <begin position="418"/>
        <end position="442"/>
    </location>
</feature>
<keyword evidence="4" id="KW-1185">Reference proteome</keyword>
<evidence type="ECO:0000313" key="3">
    <source>
        <dbReference type="EMBL" id="KAJ8978859.1"/>
    </source>
</evidence>
<feature type="region of interest" description="Disordered" evidence="1">
    <location>
        <begin position="235"/>
        <end position="260"/>
    </location>
</feature>